<feature type="active site" evidence="1">
    <location>
        <position position="199"/>
    </location>
</feature>
<organism evidence="4 5">
    <name type="scientific">Candidatus Nealsonbacteria bacterium CG23_combo_of_CG06-09_8_20_14_all_39_17</name>
    <dbReference type="NCBI Taxonomy" id="1974722"/>
    <lineage>
        <taxon>Bacteria</taxon>
        <taxon>Candidatus Nealsoniibacteriota</taxon>
    </lineage>
</organism>
<dbReference type="SUPFAM" id="SSF140931">
    <property type="entry name" value="Fic-like"/>
    <property type="match status" value="1"/>
</dbReference>
<dbReference type="InterPro" id="IPR040198">
    <property type="entry name" value="Fido_containing"/>
</dbReference>
<protein>
    <recommendedName>
        <fullName evidence="3">Fido domain-containing protein</fullName>
    </recommendedName>
</protein>
<dbReference type="Gene3D" id="1.10.3290.10">
    <property type="entry name" value="Fido-like domain"/>
    <property type="match status" value="1"/>
</dbReference>
<evidence type="ECO:0000256" key="1">
    <source>
        <dbReference type="PIRSR" id="PIRSR640198-1"/>
    </source>
</evidence>
<keyword evidence="2" id="KW-0067">ATP-binding</keyword>
<feature type="domain" description="Fido" evidence="3">
    <location>
        <begin position="108"/>
        <end position="268"/>
    </location>
</feature>
<proteinExistence type="predicted"/>
<dbReference type="GO" id="GO:0005524">
    <property type="term" value="F:ATP binding"/>
    <property type="evidence" value="ECO:0007669"/>
    <property type="project" value="UniProtKB-KW"/>
</dbReference>
<dbReference type="InterPro" id="IPR036390">
    <property type="entry name" value="WH_DNA-bd_sf"/>
</dbReference>
<evidence type="ECO:0000256" key="2">
    <source>
        <dbReference type="PIRSR" id="PIRSR640198-2"/>
    </source>
</evidence>
<gene>
    <name evidence="4" type="ORF">COX37_01135</name>
</gene>
<comment type="caution">
    <text evidence="4">The sequence shown here is derived from an EMBL/GenBank/DDBJ whole genome shotgun (WGS) entry which is preliminary data.</text>
</comment>
<keyword evidence="2" id="KW-0547">Nucleotide-binding</keyword>
<evidence type="ECO:0000259" key="3">
    <source>
        <dbReference type="PROSITE" id="PS51459"/>
    </source>
</evidence>
<dbReference type="InterPro" id="IPR003812">
    <property type="entry name" value="Fido"/>
</dbReference>
<dbReference type="EMBL" id="PCRO01000014">
    <property type="protein sequence ID" value="PIP22981.1"/>
    <property type="molecule type" value="Genomic_DNA"/>
</dbReference>
<evidence type="ECO:0000313" key="4">
    <source>
        <dbReference type="EMBL" id="PIP22981.1"/>
    </source>
</evidence>
<dbReference type="PANTHER" id="PTHR13504:SF38">
    <property type="entry name" value="FIDO DOMAIN-CONTAINING PROTEIN"/>
    <property type="match status" value="1"/>
</dbReference>
<dbReference type="SUPFAM" id="SSF46785">
    <property type="entry name" value="Winged helix' DNA-binding domain"/>
    <property type="match status" value="1"/>
</dbReference>
<feature type="binding site" evidence="2">
    <location>
        <position position="251"/>
    </location>
    <ligand>
        <name>ATP</name>
        <dbReference type="ChEBI" id="CHEBI:30616"/>
    </ligand>
</feature>
<dbReference type="AlphaFoldDB" id="A0A2G9YWZ5"/>
<evidence type="ECO:0000313" key="5">
    <source>
        <dbReference type="Proteomes" id="UP000229976"/>
    </source>
</evidence>
<accession>A0A2G9YWZ5</accession>
<sequence>MNYNRLSKRIPLTQDILAKIAKIDQFQGLWQGSLRLSPQILGRLKAWVIITSTGASTRIEGAKMTDEEIISFLRDLKAKYPKGRDEQEVAGYADLIGRIFDNWKTIKLSENWILQFHSILLQFSDKDRFHKGKYKDSPNTVVMKNERGEEVVLFDPTPPYLVKGEMLEAIEWTNEQLETKNFHPLLVIANFIFEFLAIHPFKDGNGRLSRALANLLLLKSGYSYAPYVSLDEIIEETKAEYYLALRATQKNHKTEREDIAPWVEYLLGALLEQTERASKIMKSDQPEKLLSEKQMQIYRLFGGKKELAVAEISKILKGEIPQSTIKQALSRLASLKLLERIGQARSTRYKKAYIEK</sequence>
<feature type="binding site" evidence="2">
    <location>
        <begin position="241"/>
        <end position="242"/>
    </location>
    <ligand>
        <name>ATP</name>
        <dbReference type="ChEBI" id="CHEBI:30616"/>
    </ligand>
</feature>
<reference evidence="4 5" key="1">
    <citation type="submission" date="2017-09" db="EMBL/GenBank/DDBJ databases">
        <title>Depth-based differentiation of microbial function through sediment-hosted aquifers and enrichment of novel symbionts in the deep terrestrial subsurface.</title>
        <authorList>
            <person name="Probst A.J."/>
            <person name="Ladd B."/>
            <person name="Jarett J.K."/>
            <person name="Geller-Mcgrath D.E."/>
            <person name="Sieber C.M."/>
            <person name="Emerson J.B."/>
            <person name="Anantharaman K."/>
            <person name="Thomas B.C."/>
            <person name="Malmstrom R."/>
            <person name="Stieglmeier M."/>
            <person name="Klingl A."/>
            <person name="Woyke T."/>
            <person name="Ryan C.M."/>
            <person name="Banfield J.F."/>
        </authorList>
    </citation>
    <scope>NUCLEOTIDE SEQUENCE [LARGE SCALE GENOMIC DNA]</scope>
    <source>
        <strain evidence="4">CG23_combo_of_CG06-09_8_20_14_all_39_17</strain>
    </source>
</reference>
<feature type="binding site" evidence="2">
    <location>
        <begin position="203"/>
        <end position="210"/>
    </location>
    <ligand>
        <name>ATP</name>
        <dbReference type="ChEBI" id="CHEBI:30616"/>
    </ligand>
</feature>
<dbReference type="Pfam" id="PF02661">
    <property type="entry name" value="Fic"/>
    <property type="match status" value="1"/>
</dbReference>
<name>A0A2G9YWZ5_9BACT</name>
<dbReference type="PROSITE" id="PS51459">
    <property type="entry name" value="FIDO"/>
    <property type="match status" value="1"/>
</dbReference>
<dbReference type="InterPro" id="IPR036597">
    <property type="entry name" value="Fido-like_dom_sf"/>
</dbReference>
<dbReference type="Proteomes" id="UP000229976">
    <property type="component" value="Unassembled WGS sequence"/>
</dbReference>
<dbReference type="PANTHER" id="PTHR13504">
    <property type="entry name" value="FIDO DOMAIN-CONTAINING PROTEIN DDB_G0283145"/>
    <property type="match status" value="1"/>
</dbReference>